<gene>
    <name evidence="1" type="ORF">A2227_02205</name>
</gene>
<reference evidence="1 2" key="1">
    <citation type="journal article" date="2016" name="Nat. Commun.">
        <title>Thousands of microbial genomes shed light on interconnected biogeochemical processes in an aquifer system.</title>
        <authorList>
            <person name="Anantharaman K."/>
            <person name="Brown C.T."/>
            <person name="Hug L.A."/>
            <person name="Sharon I."/>
            <person name="Castelle C.J."/>
            <person name="Probst A.J."/>
            <person name="Thomas B.C."/>
            <person name="Singh A."/>
            <person name="Wilkins M.J."/>
            <person name="Karaoz U."/>
            <person name="Brodie E.L."/>
            <person name="Williams K.H."/>
            <person name="Hubbard S.S."/>
            <person name="Banfield J.F."/>
        </authorList>
    </citation>
    <scope>NUCLEOTIDE SEQUENCE [LARGE SCALE GENOMIC DNA]</scope>
</reference>
<evidence type="ECO:0000313" key="1">
    <source>
        <dbReference type="EMBL" id="OGF27411.1"/>
    </source>
</evidence>
<dbReference type="EMBL" id="MFGB01000008">
    <property type="protein sequence ID" value="OGF27411.1"/>
    <property type="molecule type" value="Genomic_DNA"/>
</dbReference>
<organism evidence="1 2">
    <name type="scientific">Candidatus Falkowbacteria bacterium RIFOXYA2_FULL_47_19</name>
    <dbReference type="NCBI Taxonomy" id="1797994"/>
    <lineage>
        <taxon>Bacteria</taxon>
        <taxon>Candidatus Falkowiibacteriota</taxon>
    </lineage>
</organism>
<dbReference type="STRING" id="1797994.A2227_02205"/>
<protein>
    <submittedName>
        <fullName evidence="1">Uncharacterized protein</fullName>
    </submittedName>
</protein>
<sequence>MDEANKEMERSAKRLVGLLGRKTVNAATLEELENGVDELMIDAGALITKTMNYSKDRKEEWQKIQKLSQKKKMADRVALGRVSGCEFEAVVKDNSLEIKFKTFGQRLNINLISGEFTGGNSLDIIYALSISPRIFEPVYWQDFFKKASQKG</sequence>
<comment type="caution">
    <text evidence="1">The sequence shown here is derived from an EMBL/GenBank/DDBJ whole genome shotgun (WGS) entry which is preliminary data.</text>
</comment>
<proteinExistence type="predicted"/>
<name>A0A1F5SME8_9BACT</name>
<dbReference type="Proteomes" id="UP000178367">
    <property type="component" value="Unassembled WGS sequence"/>
</dbReference>
<dbReference type="AlphaFoldDB" id="A0A1F5SME8"/>
<evidence type="ECO:0000313" key="2">
    <source>
        <dbReference type="Proteomes" id="UP000178367"/>
    </source>
</evidence>
<accession>A0A1F5SME8</accession>